<dbReference type="InterPro" id="IPR005113">
    <property type="entry name" value="uDENN_dom"/>
</dbReference>
<dbReference type="FunFam" id="3.40.50.11500:FF:000004">
    <property type="entry name" value="DENN domain-containing protein 2C isoform X1"/>
    <property type="match status" value="1"/>
</dbReference>
<evidence type="ECO:0000313" key="6">
    <source>
        <dbReference type="Proteomes" id="UP001328107"/>
    </source>
</evidence>
<dbReference type="GO" id="GO:0005829">
    <property type="term" value="C:cytosol"/>
    <property type="evidence" value="ECO:0007669"/>
    <property type="project" value="TreeGrafter"/>
</dbReference>
<dbReference type="EMBL" id="BTRK01000006">
    <property type="protein sequence ID" value="GMR61628.1"/>
    <property type="molecule type" value="Genomic_DNA"/>
</dbReference>
<feature type="region of interest" description="Disordered" evidence="3">
    <location>
        <begin position="618"/>
        <end position="640"/>
    </location>
</feature>
<dbReference type="GO" id="GO:1901981">
    <property type="term" value="F:phosphatidylinositol phosphate binding"/>
    <property type="evidence" value="ECO:0007669"/>
    <property type="project" value="TreeGrafter"/>
</dbReference>
<dbReference type="PANTHER" id="PTHR13196">
    <property type="entry name" value="DENN DOMAIN-CONTAINING"/>
    <property type="match status" value="1"/>
</dbReference>
<feature type="compositionally biased region" description="Polar residues" evidence="3">
    <location>
        <begin position="629"/>
        <end position="640"/>
    </location>
</feature>
<dbReference type="SMART" id="SM00801">
    <property type="entry name" value="dDENN"/>
    <property type="match status" value="1"/>
</dbReference>
<feature type="compositionally biased region" description="Pro residues" evidence="3">
    <location>
        <begin position="619"/>
        <end position="628"/>
    </location>
</feature>
<evidence type="ECO:0000256" key="1">
    <source>
        <dbReference type="ARBA" id="ARBA00004132"/>
    </source>
</evidence>
<dbReference type="Pfam" id="PF03455">
    <property type="entry name" value="dDENN"/>
    <property type="match status" value="1"/>
</dbReference>
<dbReference type="GO" id="GO:0005085">
    <property type="term" value="F:guanyl-nucleotide exchange factor activity"/>
    <property type="evidence" value="ECO:0007669"/>
    <property type="project" value="InterPro"/>
</dbReference>
<protein>
    <recommendedName>
        <fullName evidence="4">UDENN domain-containing protein</fullName>
    </recommendedName>
</protein>
<keyword evidence="6" id="KW-1185">Reference proteome</keyword>
<accession>A0AAN5DED3</accession>
<dbReference type="SMART" id="SM00800">
    <property type="entry name" value="uDENN"/>
    <property type="match status" value="1"/>
</dbReference>
<evidence type="ECO:0000259" key="4">
    <source>
        <dbReference type="PROSITE" id="PS50211"/>
    </source>
</evidence>
<feature type="region of interest" description="Disordered" evidence="3">
    <location>
        <begin position="451"/>
        <end position="529"/>
    </location>
</feature>
<dbReference type="GO" id="GO:0032456">
    <property type="term" value="P:endocytic recycling"/>
    <property type="evidence" value="ECO:0007669"/>
    <property type="project" value="TreeGrafter"/>
</dbReference>
<dbReference type="SMART" id="SM00799">
    <property type="entry name" value="DENN"/>
    <property type="match status" value="1"/>
</dbReference>
<sequence>MTTSSRHRSNIVTLFDVFTEIAGVSAASTTANGSPSPLILQKYPEDFNDESVLKSVCQFAFPLGISPQDPGDLAVQLFSFVLTDSTSQLTFGYCRYTPRTNTVICLLSGYAWTSVFYKLLNHISIVMNNGTQDDVDLLLTRIYHTDPPSAGEHLRLETIGQSLDVEIPDLTRLPTLKDDKYMLEFYNAVTPRQMMSIYASLLRERRIIFVGSKLGQLSSCVYAAATLLYPMAWQSLFIPVLPSSLLDMIMAPMPFIIGVPKQINDPTTLKDIGDVMVINLDDRSLQGAHDDFATLPSEVQSSLKSSLKAGVDMGDSLSRVFLRANLILFGGYRSGLTRSEETQVVEWDKDRFLADQRPSLQVFLSSLFGTEGVQYLERFIDERLKALNAGSPINDEFEKQANQMDSKRGQHVASGDVFEQAFSAVRENATDVIGVLKDKVRSIEIRDRIGRLTPKEMRRGHKERKRSKSAKREEAPQGVEPLSFDNIQWRSEHDSQSSSSPSVVSNQESTSFDLIDFGDTPTAERPKTIVGESARVPDDFSDLISTPSTMAPLLSSSEPALKMGEQSPRTRPIPNMYPVLPVNGQMPPTVPANPFLPPVAPRPPVANGLYTNPFYNVAAPPPALPPRNGPSTSQQWERFD</sequence>
<dbReference type="AlphaFoldDB" id="A0AAN5DED3"/>
<feature type="compositionally biased region" description="Basic residues" evidence="3">
    <location>
        <begin position="458"/>
        <end position="469"/>
    </location>
</feature>
<feature type="domain" description="UDENN" evidence="4">
    <location>
        <begin position="19"/>
        <end position="390"/>
    </location>
</feature>
<dbReference type="PROSITE" id="PS50211">
    <property type="entry name" value="DENN"/>
    <property type="match status" value="1"/>
</dbReference>
<proteinExistence type="predicted"/>
<dbReference type="InterPro" id="IPR040032">
    <property type="entry name" value="DENND1A/B/C"/>
</dbReference>
<evidence type="ECO:0000256" key="3">
    <source>
        <dbReference type="SAM" id="MobiDB-lite"/>
    </source>
</evidence>
<comment type="subcellular location">
    <subcellularLocation>
        <location evidence="1">Cytoplasmic vesicle</location>
        <location evidence="1">Clathrin-coated vesicle</location>
    </subcellularLocation>
</comment>
<dbReference type="InterPro" id="IPR005112">
    <property type="entry name" value="dDENN_dom"/>
</dbReference>
<dbReference type="InterPro" id="IPR043153">
    <property type="entry name" value="DENN_C"/>
</dbReference>
<dbReference type="Pfam" id="PF03456">
    <property type="entry name" value="uDENN"/>
    <property type="match status" value="1"/>
</dbReference>
<dbReference type="InterPro" id="IPR037516">
    <property type="entry name" value="Tripartite_DENN"/>
</dbReference>
<dbReference type="PANTHER" id="PTHR13196:SF14">
    <property type="entry name" value="UDENN DOMAIN-CONTAINING PROTEIN"/>
    <property type="match status" value="1"/>
</dbReference>
<dbReference type="Proteomes" id="UP001328107">
    <property type="component" value="Unassembled WGS sequence"/>
</dbReference>
<dbReference type="GO" id="GO:0006897">
    <property type="term" value="P:endocytosis"/>
    <property type="evidence" value="ECO:0007669"/>
    <property type="project" value="TreeGrafter"/>
</dbReference>
<organism evidence="5 6">
    <name type="scientific">Pristionchus mayeri</name>
    <dbReference type="NCBI Taxonomy" id="1317129"/>
    <lineage>
        <taxon>Eukaryota</taxon>
        <taxon>Metazoa</taxon>
        <taxon>Ecdysozoa</taxon>
        <taxon>Nematoda</taxon>
        <taxon>Chromadorea</taxon>
        <taxon>Rhabditida</taxon>
        <taxon>Rhabditina</taxon>
        <taxon>Diplogasteromorpha</taxon>
        <taxon>Diplogasteroidea</taxon>
        <taxon>Neodiplogasteridae</taxon>
        <taxon>Pristionchus</taxon>
    </lineage>
</organism>
<dbReference type="Gene3D" id="3.30.450.200">
    <property type="match status" value="1"/>
</dbReference>
<name>A0AAN5DED3_9BILA</name>
<feature type="compositionally biased region" description="Low complexity" evidence="3">
    <location>
        <begin position="496"/>
        <end position="511"/>
    </location>
</feature>
<reference evidence="6" key="1">
    <citation type="submission" date="2022-10" db="EMBL/GenBank/DDBJ databases">
        <title>Genome assembly of Pristionchus species.</title>
        <authorList>
            <person name="Yoshida K."/>
            <person name="Sommer R.J."/>
        </authorList>
    </citation>
    <scope>NUCLEOTIDE SEQUENCE [LARGE SCALE GENOMIC DNA]</scope>
    <source>
        <strain evidence="6">RS5460</strain>
    </source>
</reference>
<evidence type="ECO:0000313" key="5">
    <source>
        <dbReference type="EMBL" id="GMR61628.1"/>
    </source>
</evidence>
<gene>
    <name evidence="5" type="ORF">PMAYCL1PPCAC_31823</name>
</gene>
<dbReference type="Gene3D" id="3.40.50.11500">
    <property type="match status" value="1"/>
</dbReference>
<dbReference type="GO" id="GO:0030136">
    <property type="term" value="C:clathrin-coated vesicle"/>
    <property type="evidence" value="ECO:0007669"/>
    <property type="project" value="UniProtKB-SubCell"/>
</dbReference>
<dbReference type="Pfam" id="PF02141">
    <property type="entry name" value="DENN"/>
    <property type="match status" value="1"/>
</dbReference>
<evidence type="ECO:0000256" key="2">
    <source>
        <dbReference type="ARBA" id="ARBA00023329"/>
    </source>
</evidence>
<comment type="caution">
    <text evidence="5">The sequence shown here is derived from an EMBL/GenBank/DDBJ whole genome shotgun (WGS) entry which is preliminary data.</text>
</comment>
<dbReference type="InterPro" id="IPR001194">
    <property type="entry name" value="cDENN_dom"/>
</dbReference>
<keyword evidence="2" id="KW-0968">Cytoplasmic vesicle</keyword>